<dbReference type="PANTHER" id="PTHR30069:SF46">
    <property type="entry name" value="OAR PROTEIN"/>
    <property type="match status" value="1"/>
</dbReference>
<dbReference type="Pfam" id="PF13620">
    <property type="entry name" value="CarboxypepD_reg"/>
    <property type="match status" value="1"/>
</dbReference>
<gene>
    <name evidence="8" type="ORF">SAMN05444167_1041</name>
</gene>
<evidence type="ECO:0000256" key="2">
    <source>
        <dbReference type="ARBA" id="ARBA00022448"/>
    </source>
</evidence>
<dbReference type="SUPFAM" id="SSF56935">
    <property type="entry name" value="Porins"/>
    <property type="match status" value="1"/>
</dbReference>
<sequence>MPRYWVILLFTTPHFSQAQEPCRDGVRVEGVVTDLSGALIPGANVRANAASVTSGPTGQFVLTCVPVGSTVEAVATGFGTASARVDGSLGSTAHLSIRLSVGDVQSSVQVDADAPTLDDTNGAGTLVLGAKEIEQLPDDPDDLVAQLQSMAANGGGNPATSTLIAVDGFQNGSALPPKSAIASIRINPDVFAAEYESPQIHGGRVEITTKPGADAFHGAFFYTNSNPIFNAKDPLSVSSTPAGKHRYGFELTGPIGRGKTDFSAALEKRDIDEFAIVNAITFDGSFNPVPLNQTVPTPQRLWIGSVRGDWQATPKDTVSLSYSANVNSRGNQGVGGLTLAEAGYSSLVNEYDLRFHNTQTVSGNLLHETRIGYTWKRMAYTPNSTAPSLQVSGDFTGGGAVTQGLNTRERDLEIDDDLLLARGAHSIKMGLQSLGVFEHNYTPNAFNGAYTFGGGSGPVLDANNNPTGATTTITAAQQYQRALLSLPGGNPTTYLITTGNPLVSFAQWNIGLFIQDAIKLNPRLMLDGGLRYQLQTNPATYGNMQARLGLSFSPDKKQSWVIHLRAGLFSSSTSLALLTDIDRLGTGRQQQRLIYSPDYASPLTAVAGSVAISTVYSASPQLRSTPGFRTRAGIEHEFAHHWRWSSDFNSVSEWQLTRKININAPQVESSVGVPADPISALSAPRPITPSVNIFQYQNNGHYRGWWFASSLDQHDLKWLNSKITYWYVSFQQNPETPQSTYSTSGDSARPDWMARDGLSINEVLTLPRGIILSSYFDWLPGIPFNITTGTDGNGDGTFNDRPSFATAPGTGIYSTRWGLMTTNTVNGNVPYNLGRMPSITHFSANLSKAFRLQSAKRENPRLLTLNLRAGNVLNRTRVTAVGTVVSSPNFSQPLTAEDGRRLELGARFSF</sequence>
<protein>
    <submittedName>
        <fullName evidence="8">Carboxypeptidase regulatory-like domain-containing protein</fullName>
    </submittedName>
</protein>
<accession>A0A1G7HET6</accession>
<organism evidence="8 9">
    <name type="scientific">Terriglobus roseus</name>
    <dbReference type="NCBI Taxonomy" id="392734"/>
    <lineage>
        <taxon>Bacteria</taxon>
        <taxon>Pseudomonadati</taxon>
        <taxon>Acidobacteriota</taxon>
        <taxon>Terriglobia</taxon>
        <taxon>Terriglobales</taxon>
        <taxon>Acidobacteriaceae</taxon>
        <taxon>Terriglobus</taxon>
    </lineage>
</organism>
<name>A0A1G7HET6_9BACT</name>
<dbReference type="Gene3D" id="2.60.40.1120">
    <property type="entry name" value="Carboxypeptidase-like, regulatory domain"/>
    <property type="match status" value="1"/>
</dbReference>
<keyword evidence="8" id="KW-0378">Hydrolase</keyword>
<dbReference type="GO" id="GO:0044718">
    <property type="term" value="P:siderophore transmembrane transport"/>
    <property type="evidence" value="ECO:0007669"/>
    <property type="project" value="TreeGrafter"/>
</dbReference>
<evidence type="ECO:0000256" key="4">
    <source>
        <dbReference type="ARBA" id="ARBA00022692"/>
    </source>
</evidence>
<evidence type="ECO:0000256" key="1">
    <source>
        <dbReference type="ARBA" id="ARBA00004571"/>
    </source>
</evidence>
<keyword evidence="9" id="KW-1185">Reference proteome</keyword>
<keyword evidence="5" id="KW-0472">Membrane</keyword>
<dbReference type="PANTHER" id="PTHR30069">
    <property type="entry name" value="TONB-DEPENDENT OUTER MEMBRANE RECEPTOR"/>
    <property type="match status" value="1"/>
</dbReference>
<dbReference type="InterPro" id="IPR036942">
    <property type="entry name" value="Beta-barrel_TonB_sf"/>
</dbReference>
<evidence type="ECO:0000256" key="3">
    <source>
        <dbReference type="ARBA" id="ARBA00022452"/>
    </source>
</evidence>
<comment type="subcellular location">
    <subcellularLocation>
        <location evidence="1">Cell outer membrane</location>
        <topology evidence="1">Multi-pass membrane protein</topology>
    </subcellularLocation>
</comment>
<keyword evidence="8" id="KW-0121">Carboxypeptidase</keyword>
<dbReference type="RefSeq" id="WP_083344215.1">
    <property type="nucleotide sequence ID" value="NZ_LT629690.1"/>
</dbReference>
<evidence type="ECO:0000313" key="9">
    <source>
        <dbReference type="Proteomes" id="UP000182427"/>
    </source>
</evidence>
<dbReference type="Gene3D" id="2.40.170.20">
    <property type="entry name" value="TonB-dependent receptor, beta-barrel domain"/>
    <property type="match status" value="1"/>
</dbReference>
<dbReference type="InterPro" id="IPR057601">
    <property type="entry name" value="Oar-like_b-barrel"/>
</dbReference>
<reference evidence="9" key="1">
    <citation type="submission" date="2016-10" db="EMBL/GenBank/DDBJ databases">
        <authorList>
            <person name="Varghese N."/>
            <person name="Submissions S."/>
        </authorList>
    </citation>
    <scope>NUCLEOTIDE SEQUENCE [LARGE SCALE GENOMIC DNA]</scope>
    <source>
        <strain evidence="9">GAS232</strain>
    </source>
</reference>
<keyword evidence="4" id="KW-0812">Transmembrane</keyword>
<evidence type="ECO:0000256" key="5">
    <source>
        <dbReference type="ARBA" id="ARBA00023136"/>
    </source>
</evidence>
<dbReference type="GO" id="GO:0015344">
    <property type="term" value="F:siderophore uptake transmembrane transporter activity"/>
    <property type="evidence" value="ECO:0007669"/>
    <property type="project" value="TreeGrafter"/>
</dbReference>
<dbReference type="OrthoDB" id="99280at2"/>
<dbReference type="GO" id="GO:0004180">
    <property type="term" value="F:carboxypeptidase activity"/>
    <property type="evidence" value="ECO:0007669"/>
    <property type="project" value="UniProtKB-KW"/>
</dbReference>
<evidence type="ECO:0000256" key="6">
    <source>
        <dbReference type="ARBA" id="ARBA00023237"/>
    </source>
</evidence>
<proteinExistence type="predicted"/>
<evidence type="ECO:0000313" key="8">
    <source>
        <dbReference type="EMBL" id="SDE98813.1"/>
    </source>
</evidence>
<keyword evidence="8" id="KW-0645">Protease</keyword>
<dbReference type="EMBL" id="LT629690">
    <property type="protein sequence ID" value="SDE98813.1"/>
    <property type="molecule type" value="Genomic_DNA"/>
</dbReference>
<keyword evidence="3" id="KW-1134">Transmembrane beta strand</keyword>
<dbReference type="InterPro" id="IPR008969">
    <property type="entry name" value="CarboxyPept-like_regulatory"/>
</dbReference>
<dbReference type="GO" id="GO:0009279">
    <property type="term" value="C:cell outer membrane"/>
    <property type="evidence" value="ECO:0007669"/>
    <property type="project" value="UniProtKB-SubCell"/>
</dbReference>
<dbReference type="Pfam" id="PF25183">
    <property type="entry name" value="OMP_b-brl_4"/>
    <property type="match status" value="1"/>
</dbReference>
<feature type="domain" description="TonB-dependent transporter Oar-like beta-barrel" evidence="7">
    <location>
        <begin position="294"/>
        <end position="543"/>
    </location>
</feature>
<dbReference type="InterPro" id="IPR039426">
    <property type="entry name" value="TonB-dep_rcpt-like"/>
</dbReference>
<keyword evidence="6" id="KW-0998">Cell outer membrane</keyword>
<dbReference type="AlphaFoldDB" id="A0A1G7HET6"/>
<dbReference type="SUPFAM" id="SSF49464">
    <property type="entry name" value="Carboxypeptidase regulatory domain-like"/>
    <property type="match status" value="1"/>
</dbReference>
<keyword evidence="2" id="KW-0813">Transport</keyword>
<dbReference type="Proteomes" id="UP000182427">
    <property type="component" value="Chromosome I"/>
</dbReference>
<evidence type="ECO:0000259" key="7">
    <source>
        <dbReference type="Pfam" id="PF25183"/>
    </source>
</evidence>